<evidence type="ECO:0000259" key="3">
    <source>
        <dbReference type="Pfam" id="PF00175"/>
    </source>
</evidence>
<dbReference type="InterPro" id="IPR017938">
    <property type="entry name" value="Riboflavin_synthase-like_b-brl"/>
</dbReference>
<proteinExistence type="predicted"/>
<dbReference type="GO" id="GO:0003958">
    <property type="term" value="F:NADPH-hemoprotein reductase activity"/>
    <property type="evidence" value="ECO:0007669"/>
    <property type="project" value="UniProtKB-EC"/>
</dbReference>
<dbReference type="SUPFAM" id="SSF63380">
    <property type="entry name" value="Riboflavin synthase domain-like"/>
    <property type="match status" value="1"/>
</dbReference>
<sequence>MTSAGHSVLDLLERYRACELPFEGFLELLPVLRPRHYSVSSSAAASPGEVDLMISLLAAPHRGGEGVFRGIASHYVQTVRAGDMVRARVLPCSESFRLPEDTSVPVILISAGTGLAPFRGAVLDRHHTGSTGTLLCYFGCDHPDVDYLHRDEFEAAEAAGAVSMRPTFMHAPENGARFVQDRIAREGEEVWSILEAGGRVYICGDGRRMAPAVREAFMAIHRHRPTPLPRGAGLSGSGRLTSRRAARPMSIAVLGEVPASWPVPTTICTVRRSAPSCTFRCTNEPARSVAGLRIHGHPAAALPGLAAQWLLTERRAASAHGVSS</sequence>
<dbReference type="PANTHER" id="PTHR19384">
    <property type="entry name" value="NITRIC OXIDE SYNTHASE-RELATED"/>
    <property type="match status" value="1"/>
</dbReference>
<dbReference type="Pfam" id="PF00175">
    <property type="entry name" value="NAD_binding_1"/>
    <property type="match status" value="1"/>
</dbReference>
<reference evidence="5 6" key="1">
    <citation type="submission" date="2020-08" db="EMBL/GenBank/DDBJ databases">
        <title>Genomic Encyclopedia of Type Strains, Phase III (KMG-III): the genomes of soil and plant-associated and newly described type strains.</title>
        <authorList>
            <person name="Whitman W."/>
        </authorList>
    </citation>
    <scope>NUCLEOTIDE SEQUENCE [LARGE SCALE GENOMIC DNA]</scope>
    <source>
        <strain evidence="5 6">CECT 3313</strain>
    </source>
</reference>
<dbReference type="InterPro" id="IPR001709">
    <property type="entry name" value="Flavoprot_Pyr_Nucl_cyt_Rdtase"/>
</dbReference>
<dbReference type="Proteomes" id="UP000585836">
    <property type="component" value="Unassembled WGS sequence"/>
</dbReference>
<dbReference type="EC" id="1.6.2.4" evidence="2"/>
<dbReference type="PANTHER" id="PTHR19384:SF17">
    <property type="entry name" value="NADPH--CYTOCHROME P450 REDUCTASE"/>
    <property type="match status" value="1"/>
</dbReference>
<dbReference type="InterPro" id="IPR001433">
    <property type="entry name" value="OxRdtase_FAD/NAD-bd"/>
</dbReference>
<evidence type="ECO:0000256" key="2">
    <source>
        <dbReference type="ARBA" id="ARBA00023797"/>
    </source>
</evidence>
<dbReference type="Gene3D" id="2.40.30.10">
    <property type="entry name" value="Translation factors"/>
    <property type="match status" value="1"/>
</dbReference>
<name>A0A7W9UR95_9ACTN</name>
<keyword evidence="6" id="KW-1185">Reference proteome</keyword>
<protein>
    <recommendedName>
        <fullName evidence="2">NADPH--hemoprotein reductase</fullName>
        <ecNumber evidence="2">1.6.2.4</ecNumber>
    </recommendedName>
</protein>
<dbReference type="SUPFAM" id="SSF52343">
    <property type="entry name" value="Ferredoxin reductase-like, C-terminal NADP-linked domain"/>
    <property type="match status" value="1"/>
</dbReference>
<dbReference type="PRINTS" id="PR00371">
    <property type="entry name" value="FPNCR"/>
</dbReference>
<feature type="domain" description="Oxidoreductase FAD/NAD(P)-binding" evidence="3">
    <location>
        <begin position="108"/>
        <end position="214"/>
    </location>
</feature>
<dbReference type="InterPro" id="IPR039261">
    <property type="entry name" value="FNR_nucleotide-bd"/>
</dbReference>
<dbReference type="GO" id="GO:0010181">
    <property type="term" value="F:FMN binding"/>
    <property type="evidence" value="ECO:0007669"/>
    <property type="project" value="TreeGrafter"/>
</dbReference>
<accession>A0A7W9UR95</accession>
<organism evidence="5 6">
    <name type="scientific">Streptomyces echinatus</name>
    <dbReference type="NCBI Taxonomy" id="67293"/>
    <lineage>
        <taxon>Bacteria</taxon>
        <taxon>Bacillati</taxon>
        <taxon>Actinomycetota</taxon>
        <taxon>Actinomycetes</taxon>
        <taxon>Kitasatosporales</taxon>
        <taxon>Streptomycetaceae</taxon>
        <taxon>Streptomyces</taxon>
    </lineage>
</organism>
<dbReference type="GO" id="GO:0050660">
    <property type="term" value="F:flavin adenine dinucleotide binding"/>
    <property type="evidence" value="ECO:0007669"/>
    <property type="project" value="TreeGrafter"/>
</dbReference>
<evidence type="ECO:0000256" key="1">
    <source>
        <dbReference type="ARBA" id="ARBA00022630"/>
    </source>
</evidence>
<dbReference type="InterPro" id="IPR003097">
    <property type="entry name" value="CysJ-like_FAD-binding"/>
</dbReference>
<dbReference type="EMBL" id="JACHJK010000006">
    <property type="protein sequence ID" value="MBB5928230.1"/>
    <property type="molecule type" value="Genomic_DNA"/>
</dbReference>
<dbReference type="GO" id="GO:0005829">
    <property type="term" value="C:cytosol"/>
    <property type="evidence" value="ECO:0007669"/>
    <property type="project" value="TreeGrafter"/>
</dbReference>
<dbReference type="Gene3D" id="3.40.50.80">
    <property type="entry name" value="Nucleotide-binding domain of ferredoxin-NADP reductase (FNR) module"/>
    <property type="match status" value="1"/>
</dbReference>
<evidence type="ECO:0000259" key="4">
    <source>
        <dbReference type="Pfam" id="PF00667"/>
    </source>
</evidence>
<evidence type="ECO:0000313" key="5">
    <source>
        <dbReference type="EMBL" id="MBB5928230.1"/>
    </source>
</evidence>
<gene>
    <name evidence="5" type="ORF">FHS34_003699</name>
</gene>
<comment type="caution">
    <text evidence="5">The sequence shown here is derived from an EMBL/GenBank/DDBJ whole genome shotgun (WGS) entry which is preliminary data.</text>
</comment>
<dbReference type="Pfam" id="PF00667">
    <property type="entry name" value="FAD_binding_1"/>
    <property type="match status" value="1"/>
</dbReference>
<dbReference type="AlphaFoldDB" id="A0A7W9UR95"/>
<feature type="domain" description="Sulfite reductase [NADPH] flavoprotein alpha-component-like FAD-binding" evidence="4">
    <location>
        <begin position="7"/>
        <end position="75"/>
    </location>
</feature>
<evidence type="ECO:0000313" key="6">
    <source>
        <dbReference type="Proteomes" id="UP000585836"/>
    </source>
</evidence>
<keyword evidence="1" id="KW-0285">Flavoprotein</keyword>